<dbReference type="PANTHER" id="PTHR43155">
    <property type="entry name" value="CYCLIC DI-GMP PHOSPHODIESTERASE PA4108-RELATED"/>
    <property type="match status" value="1"/>
</dbReference>
<dbReference type="GO" id="GO:0004112">
    <property type="term" value="F:cyclic-nucleotide phosphodiesterase activity"/>
    <property type="evidence" value="ECO:0007669"/>
    <property type="project" value="TreeGrafter"/>
</dbReference>
<dbReference type="Proteomes" id="UP000287447">
    <property type="component" value="Unassembled WGS sequence"/>
</dbReference>
<reference evidence="3" key="1">
    <citation type="submission" date="2019-01" db="EMBL/GenBank/DDBJ databases">
        <title>Gri0909 isolated from a small marine red alga.</title>
        <authorList>
            <person name="Kim J."/>
            <person name="Jeong S.E."/>
            <person name="Jeon C.O."/>
        </authorList>
    </citation>
    <scope>NUCLEOTIDE SEQUENCE [LARGE SCALE GENOMIC DNA]</scope>
    <source>
        <strain evidence="3">Gri0909</strain>
    </source>
</reference>
<sequence>MPPAETSAFPDKIRVDLRHLALLIGRAVNYIGSDGKDHGFRTAYIATRCAKQLGWSVARREFIYIAGVLHNCGLPTDADNIPSGDGRNVEPDCGACIRGAEYAKHISLLRPFANIIRHYRTPWSTLKALPIPQPDRDAAALINLSGFADRLIEGAGGVPDTPETVASALREEAGERFNRAQVDALITVMDDPVFWRSLRGPELQNLCANLGKAPDFISDIGREELRKLAVFLARLVDGKSAFTLEHSERVALICEDLGAEMGFDRRGQQELHTAGLLHDLGYVDAPTAAVLKDGALNAEEYSVIKQHVTKTRQMLERCFPGARFPEWAANHHERLDGGGYPYHLSGPDLDKGSRIVAIADIFQALGQPRPYRDRKSAADVIRIMRAMVNDGQLDGDIFDRLAARRDFYYDLAAV</sequence>
<feature type="domain" description="HD-GYP" evidence="1">
    <location>
        <begin position="221"/>
        <end position="414"/>
    </location>
</feature>
<dbReference type="SUPFAM" id="SSF109604">
    <property type="entry name" value="HD-domain/PDEase-like"/>
    <property type="match status" value="2"/>
</dbReference>
<dbReference type="PROSITE" id="PS51832">
    <property type="entry name" value="HD_GYP"/>
    <property type="match status" value="1"/>
</dbReference>
<evidence type="ECO:0000313" key="2">
    <source>
        <dbReference type="EMBL" id="RVU38762.1"/>
    </source>
</evidence>
<comment type="caution">
    <text evidence="2">The sequence shown here is derived from an EMBL/GenBank/DDBJ whole genome shotgun (WGS) entry which is preliminary data.</text>
</comment>
<dbReference type="PANTHER" id="PTHR43155:SF1">
    <property type="entry name" value="3'3'-CGAMP-SPECIFIC PHOSPHODIESTERASE 1"/>
    <property type="match status" value="1"/>
</dbReference>
<dbReference type="InterPro" id="IPR003607">
    <property type="entry name" value="HD/PDEase_dom"/>
</dbReference>
<accession>A0A437QW68</accession>
<dbReference type="OrthoDB" id="9176789at2"/>
<dbReference type="InterPro" id="IPR037522">
    <property type="entry name" value="HD_GYP_dom"/>
</dbReference>
<evidence type="ECO:0000259" key="1">
    <source>
        <dbReference type="PROSITE" id="PS51832"/>
    </source>
</evidence>
<dbReference type="AlphaFoldDB" id="A0A437QW68"/>
<dbReference type="SMART" id="SM00471">
    <property type="entry name" value="HDc"/>
    <property type="match status" value="2"/>
</dbReference>
<organism evidence="2 3">
    <name type="scientific">Hwanghaeella grinnelliae</name>
    <dbReference type="NCBI Taxonomy" id="2500179"/>
    <lineage>
        <taxon>Bacteria</taxon>
        <taxon>Pseudomonadati</taxon>
        <taxon>Pseudomonadota</taxon>
        <taxon>Alphaproteobacteria</taxon>
        <taxon>Rhodospirillales</taxon>
        <taxon>Rhodospirillaceae</taxon>
        <taxon>Hwanghaeella</taxon>
    </lineage>
</organism>
<dbReference type="GO" id="GO:0009214">
    <property type="term" value="P:cyclic nucleotide catabolic process"/>
    <property type="evidence" value="ECO:0007669"/>
    <property type="project" value="TreeGrafter"/>
</dbReference>
<evidence type="ECO:0000313" key="3">
    <source>
        <dbReference type="Proteomes" id="UP000287447"/>
    </source>
</evidence>
<gene>
    <name evidence="2" type="ORF">EOI86_05690</name>
</gene>
<dbReference type="Gene3D" id="1.10.3210.10">
    <property type="entry name" value="Hypothetical protein af1432"/>
    <property type="match status" value="2"/>
</dbReference>
<dbReference type="RefSeq" id="WP_127764134.1">
    <property type="nucleotide sequence ID" value="NZ_SADE01000001.1"/>
</dbReference>
<protein>
    <submittedName>
        <fullName evidence="2">HD domain-containing protein</fullName>
    </submittedName>
</protein>
<dbReference type="EMBL" id="SADE01000001">
    <property type="protein sequence ID" value="RVU38762.1"/>
    <property type="molecule type" value="Genomic_DNA"/>
</dbReference>
<name>A0A437QW68_9PROT</name>
<dbReference type="Pfam" id="PF13487">
    <property type="entry name" value="HD_5"/>
    <property type="match status" value="1"/>
</dbReference>
<dbReference type="Pfam" id="PF01966">
    <property type="entry name" value="HD"/>
    <property type="match status" value="1"/>
</dbReference>
<dbReference type="CDD" id="cd00077">
    <property type="entry name" value="HDc"/>
    <property type="match status" value="2"/>
</dbReference>
<proteinExistence type="predicted"/>
<keyword evidence="3" id="KW-1185">Reference proteome</keyword>
<dbReference type="InterPro" id="IPR006674">
    <property type="entry name" value="HD_domain"/>
</dbReference>